<dbReference type="InterPro" id="IPR018260">
    <property type="entry name" value="Ribosomal_uL22_CS"/>
</dbReference>
<dbReference type="EMBL" id="JAIQCJ010002014">
    <property type="protein sequence ID" value="KAJ8785597.1"/>
    <property type="molecule type" value="Genomic_DNA"/>
</dbReference>
<dbReference type="GO" id="GO:0022626">
    <property type="term" value="C:cytosolic ribosome"/>
    <property type="evidence" value="ECO:0007669"/>
    <property type="project" value="UniProtKB-ARBA"/>
</dbReference>
<evidence type="ECO:0000259" key="9">
    <source>
        <dbReference type="Pfam" id="PF14228"/>
    </source>
</evidence>
<keyword evidence="3 6" id="KW-0687">Ribonucleoprotein</keyword>
<dbReference type="GO" id="GO:0005938">
    <property type="term" value="C:cell cortex"/>
    <property type="evidence" value="ECO:0007669"/>
    <property type="project" value="TreeGrafter"/>
</dbReference>
<dbReference type="SUPFAM" id="SSF54843">
    <property type="entry name" value="Ribosomal protein L22"/>
    <property type="match status" value="1"/>
</dbReference>
<dbReference type="Pfam" id="PF00237">
    <property type="entry name" value="Ribosomal_L22"/>
    <property type="match status" value="1"/>
</dbReference>
<dbReference type="Pfam" id="PF14228">
    <property type="entry name" value="MOR2-PAG1_mid"/>
    <property type="match status" value="1"/>
</dbReference>
<dbReference type="PROSITE" id="PS00464">
    <property type="entry name" value="RIBOSOMAL_L22"/>
    <property type="match status" value="1"/>
</dbReference>
<feature type="region of interest" description="Disordered" evidence="7">
    <location>
        <begin position="1023"/>
        <end position="1050"/>
    </location>
</feature>
<dbReference type="InterPro" id="IPR005721">
    <property type="entry name" value="Ribosomal_uL22_euk/arc"/>
</dbReference>
<feature type="domain" description="Cell morphogenesis protein N-terminal" evidence="8">
    <location>
        <begin position="1"/>
        <end position="269"/>
    </location>
</feature>
<dbReference type="Gene3D" id="3.90.470.10">
    <property type="entry name" value="Ribosomal protein L22/L17"/>
    <property type="match status" value="1"/>
</dbReference>
<organism evidence="10 11">
    <name type="scientific">Eschrichtius robustus</name>
    <name type="common">California gray whale</name>
    <name type="synonym">Eschrichtius gibbosus</name>
    <dbReference type="NCBI Taxonomy" id="9764"/>
    <lineage>
        <taxon>Eukaryota</taxon>
        <taxon>Metazoa</taxon>
        <taxon>Chordata</taxon>
        <taxon>Craniata</taxon>
        <taxon>Vertebrata</taxon>
        <taxon>Euteleostomi</taxon>
        <taxon>Mammalia</taxon>
        <taxon>Eutheria</taxon>
        <taxon>Laurasiatheria</taxon>
        <taxon>Artiodactyla</taxon>
        <taxon>Whippomorpha</taxon>
        <taxon>Cetacea</taxon>
        <taxon>Mysticeti</taxon>
        <taxon>Eschrichtiidae</taxon>
        <taxon>Eschrichtius</taxon>
    </lineage>
</organism>
<dbReference type="InterPro" id="IPR039867">
    <property type="entry name" value="Furry/Tao3/Mor2"/>
</dbReference>
<keyword evidence="2 6" id="KW-0689">Ribosomal protein</keyword>
<reference evidence="10 11" key="1">
    <citation type="submission" date="2022-11" db="EMBL/GenBank/DDBJ databases">
        <title>Whole genome sequence of Eschrichtius robustus ER-17-0199.</title>
        <authorList>
            <person name="Bruniche-Olsen A."/>
            <person name="Black A.N."/>
            <person name="Fields C.J."/>
            <person name="Walden K."/>
            <person name="Dewoody J.A."/>
        </authorList>
    </citation>
    <scope>NUCLEOTIDE SEQUENCE [LARGE SCALE GENOMIC DNA]</scope>
    <source>
        <strain evidence="10">ER-17-0199</strain>
        <tissue evidence="10">Blubber</tissue>
    </source>
</reference>
<dbReference type="InterPro" id="IPR025614">
    <property type="entry name" value="Cell_morpho_N"/>
</dbReference>
<evidence type="ECO:0000259" key="8">
    <source>
        <dbReference type="Pfam" id="PF14222"/>
    </source>
</evidence>
<evidence type="ECO:0000256" key="6">
    <source>
        <dbReference type="RuleBase" id="RU004005"/>
    </source>
</evidence>
<keyword evidence="11" id="KW-1185">Reference proteome</keyword>
<evidence type="ECO:0000256" key="4">
    <source>
        <dbReference type="ARBA" id="ARBA00035207"/>
    </source>
</evidence>
<feature type="domain" description="Cell morphogenesis central region" evidence="9">
    <location>
        <begin position="1059"/>
        <end position="1145"/>
    </location>
</feature>
<dbReference type="GO" id="GO:0000902">
    <property type="term" value="P:cell morphogenesis"/>
    <property type="evidence" value="ECO:0007669"/>
    <property type="project" value="InterPro"/>
</dbReference>
<evidence type="ECO:0000256" key="5">
    <source>
        <dbReference type="ARBA" id="ARBA00035325"/>
    </source>
</evidence>
<dbReference type="Proteomes" id="UP001159641">
    <property type="component" value="Unassembled WGS sequence"/>
</dbReference>
<dbReference type="PANTHER" id="PTHR12295:SF29">
    <property type="entry name" value="PROTEIN FURRY HOMOLOG"/>
    <property type="match status" value="1"/>
</dbReference>
<dbReference type="CDD" id="cd00336">
    <property type="entry name" value="Ribosomal_L22"/>
    <property type="match status" value="1"/>
</dbReference>
<evidence type="ECO:0000256" key="1">
    <source>
        <dbReference type="ARBA" id="ARBA00009451"/>
    </source>
</evidence>
<dbReference type="GO" id="GO:0031175">
    <property type="term" value="P:neuron projection development"/>
    <property type="evidence" value="ECO:0007669"/>
    <property type="project" value="TreeGrafter"/>
</dbReference>
<evidence type="ECO:0000313" key="11">
    <source>
        <dbReference type="Proteomes" id="UP001159641"/>
    </source>
</evidence>
<dbReference type="InterPro" id="IPR029473">
    <property type="entry name" value="MOR2-PAG1_mid"/>
</dbReference>
<evidence type="ECO:0000256" key="2">
    <source>
        <dbReference type="ARBA" id="ARBA00022980"/>
    </source>
</evidence>
<evidence type="ECO:0000256" key="3">
    <source>
        <dbReference type="ARBA" id="ARBA00023274"/>
    </source>
</evidence>
<comment type="caution">
    <text evidence="10">The sequence shown here is derived from an EMBL/GenBank/DDBJ whole genome shotgun (WGS) entry which is preliminary data.</text>
</comment>
<comment type="similarity">
    <text evidence="1 6">Belongs to the universal ribosomal protein uL22 family.</text>
</comment>
<dbReference type="NCBIfam" id="TIGR01038">
    <property type="entry name" value="uL22_arch_euk"/>
    <property type="match status" value="1"/>
</dbReference>
<feature type="non-terminal residue" evidence="10">
    <location>
        <position position="1"/>
    </location>
</feature>
<dbReference type="GO" id="GO:0030427">
    <property type="term" value="C:site of polarized growth"/>
    <property type="evidence" value="ECO:0007669"/>
    <property type="project" value="TreeGrafter"/>
</dbReference>
<dbReference type="FunFam" id="3.90.470.10:FF:000003">
    <property type="entry name" value="60S ribosomal protein L17"/>
    <property type="match status" value="1"/>
</dbReference>
<evidence type="ECO:0000313" key="10">
    <source>
        <dbReference type="EMBL" id="KAJ8785597.1"/>
    </source>
</evidence>
<name>A0AB34GYM7_ESCRO</name>
<dbReference type="GO" id="GO:0003735">
    <property type="term" value="F:structural constituent of ribosome"/>
    <property type="evidence" value="ECO:0007669"/>
    <property type="project" value="InterPro"/>
</dbReference>
<dbReference type="GO" id="GO:0006412">
    <property type="term" value="P:translation"/>
    <property type="evidence" value="ECO:0007669"/>
    <property type="project" value="InterPro"/>
</dbReference>
<dbReference type="InterPro" id="IPR001063">
    <property type="entry name" value="Ribosomal_uL22"/>
</dbReference>
<dbReference type="InterPro" id="IPR036394">
    <property type="entry name" value="Ribosomal_uL22_sf"/>
</dbReference>
<dbReference type="Pfam" id="PF14222">
    <property type="entry name" value="MOR2-PAG1_N"/>
    <property type="match status" value="1"/>
</dbReference>
<protein>
    <recommendedName>
        <fullName evidence="4">Large ribosomal subunit protein uL22</fullName>
    </recommendedName>
    <alternativeName>
        <fullName evidence="5">60S ribosomal protein L17</fullName>
    </alternativeName>
</protein>
<proteinExistence type="inferred from homology"/>
<gene>
    <name evidence="10" type="ORF">J1605_007194</name>
</gene>
<accession>A0AB34GYM7</accession>
<feature type="compositionally biased region" description="Basic residues" evidence="7">
    <location>
        <begin position="1386"/>
        <end position="1403"/>
    </location>
</feature>
<dbReference type="GO" id="GO:0015934">
    <property type="term" value="C:large ribosomal subunit"/>
    <property type="evidence" value="ECO:0007669"/>
    <property type="project" value="InterPro"/>
</dbReference>
<sequence>RLITIITTLFPKGSRGVVPRDMPLNIFVKIIQFIAQERLDFAMKEIIFDFLCVGKPAKAFSLNPERMNIGLRAFLVIADSLQQKDGEPPMPVTGAVLPSGNTLRVKKTYLSKTLTEEEAKMIGMSLYYSQVRKAVDNILRHLDKEVGRCMMLTNVQMLNKEPEDMITGERKPKIDLFRTCVAAIPRLLPDGMSKLELIDLLARLSIHMDDELRHIAQNSLQGLLVDFSDWREDVLFGFTNFLLREVNDMHHTLLDSSLKLLLQLLTQWKLVIQTQGKVYEQANKIRNSELIANGSSHRMHSERGPHCSVLHAVEGFALVLLCSFQVATRKLSVLILKEIRALFITLGQPEDDDRPMIDVMDQLSSSILESFIHVAASDSVRGFGQSQCWSLKSLALKLKLRLFSPLTMEATVSHRNGRDHKPRSGVGGVGRVLQVPSWTHCRGGREKHRGGRGVGLRQDEDVELAVQHWFIACFLHLQATLPLTHSVDLQWLVEWNAVLVNSHYDVKSPSHVWIFAQSVKDPWVLCLFSFLRQENLPKHCPTALSYAWPYAFTRLQSVMPLVDPNSPINAKKTSTAGSGDNYVTLWRNYLILCFGVAKPSIMSPGHLRASTPEIMATTPDGTVSYDNKAIGTPSVGVLLKQLVPLMRLEGIEITESLVLGFGRTNSLVFRELVEELHPLMKEALERRPENKKRRERRDLLRLQLLRIFELLADAGVISDSTNGALERDTLALGALFLEYVDLTRMLLEAENDREVEILKDIRAHFSAMVANLIQRVPVHHRRFLFPQQSLRHHLFILFSQWAGPFSIMFTPLDRYSDRNHQITRYQYCALKAMSAVLCCGPVFDNVGLSPDGYLYKWLDNILACQDLRVHQLGCEVVVLLLELNPDQINLFNWAIDRCYTGSYQLASGCFKAIATVCGSRYEFFKWKILEAKLFVYSKKVAEQRPGSILYGTHGPLPPLYSVSLTLLSCELARMYPELTLPLFSEVSQRFPTTHPNGRQIMLTYLLPWLHNIELVDSRLLLPGSSPSSPEDDVKDREGEAAASHGLKGNGWGSPEATSLVLNNLMYMTAKYGDEVPGPEMENAWNALANNEKWSNNLRVSLQFLISLCGVSSDTLLLPYIKKVAIYLCRNNTIQTMEELLFELQQTEPVNPIVQHCDNPPFYRFAASSKASAAASGTTSSSNTVVAGQDGFPDAEESKILKESDERLVHKFGLISSLTFSNSAGSVYLVHKLSCKSRGSNLLVHFKNTCESAQAIKGMHIRKATKYLKDVTLKKQCVPFCRYNGGVGRCAQAKQWGWTQGRWPKKSAEFLLHMLKNAESDAELKGLDVDSLVIEHIQVNKAPKMRRRTYRAHGRINPYMSSPCHIEMILTEKEQIVPKPEEEVAQKKKISQKKLKKQKLMARE</sequence>
<evidence type="ECO:0000256" key="7">
    <source>
        <dbReference type="SAM" id="MobiDB-lite"/>
    </source>
</evidence>
<dbReference type="PANTHER" id="PTHR12295">
    <property type="entry name" value="FURRY-RELATED"/>
    <property type="match status" value="1"/>
</dbReference>
<feature type="region of interest" description="Disordered" evidence="7">
    <location>
        <begin position="1379"/>
        <end position="1403"/>
    </location>
</feature>